<reference evidence="1" key="1">
    <citation type="submission" date="2018-02" db="EMBL/GenBank/DDBJ databases">
        <title>Rhizophora mucronata_Transcriptome.</title>
        <authorList>
            <person name="Meera S.P."/>
            <person name="Sreeshan A."/>
            <person name="Augustine A."/>
        </authorList>
    </citation>
    <scope>NUCLEOTIDE SEQUENCE</scope>
    <source>
        <tissue evidence="1">Leaf</tissue>
    </source>
</reference>
<proteinExistence type="predicted"/>
<sequence>MGAGGPDDEDNRWPPWLKPLLRERFFVQCPLHVDSHRSECNMYCLDCMDGSLCSLCLADHKDHHAIQVFTTVYVSIHSSIFLAVFITKMFVSHCFH</sequence>
<name>A0A2P2L870_RHIMU</name>
<dbReference type="PANTHER" id="PTHR31065:SF48">
    <property type="entry name" value="PLATZ TRANSCRIPTION FACTOR FAMILY PROTEIN"/>
    <property type="match status" value="1"/>
</dbReference>
<protein>
    <submittedName>
        <fullName evidence="1">Uncharacterized protein LOC106774881</fullName>
    </submittedName>
</protein>
<dbReference type="AlphaFoldDB" id="A0A2P2L870"/>
<dbReference type="PANTHER" id="PTHR31065">
    <property type="entry name" value="PLATZ TRANSCRIPTION FACTOR FAMILY PROTEIN"/>
    <property type="match status" value="1"/>
</dbReference>
<evidence type="ECO:0000313" key="1">
    <source>
        <dbReference type="EMBL" id="MBX14146.1"/>
    </source>
</evidence>
<dbReference type="EMBL" id="GGEC01033662">
    <property type="protein sequence ID" value="MBX14146.1"/>
    <property type="molecule type" value="Transcribed_RNA"/>
</dbReference>
<organism evidence="1">
    <name type="scientific">Rhizophora mucronata</name>
    <name type="common">Asiatic mangrove</name>
    <dbReference type="NCBI Taxonomy" id="61149"/>
    <lineage>
        <taxon>Eukaryota</taxon>
        <taxon>Viridiplantae</taxon>
        <taxon>Streptophyta</taxon>
        <taxon>Embryophyta</taxon>
        <taxon>Tracheophyta</taxon>
        <taxon>Spermatophyta</taxon>
        <taxon>Magnoliopsida</taxon>
        <taxon>eudicotyledons</taxon>
        <taxon>Gunneridae</taxon>
        <taxon>Pentapetalae</taxon>
        <taxon>rosids</taxon>
        <taxon>fabids</taxon>
        <taxon>Malpighiales</taxon>
        <taxon>Rhizophoraceae</taxon>
        <taxon>Rhizophora</taxon>
    </lineage>
</organism>
<accession>A0A2P2L870</accession>